<dbReference type="Pfam" id="PF01403">
    <property type="entry name" value="Sema"/>
    <property type="match status" value="1"/>
</dbReference>
<evidence type="ECO:0000256" key="10">
    <source>
        <dbReference type="ARBA" id="ARBA00023136"/>
    </source>
</evidence>
<dbReference type="EMBL" id="OW240922">
    <property type="protein sequence ID" value="CAH2322900.1"/>
    <property type="molecule type" value="Genomic_DNA"/>
</dbReference>
<dbReference type="Gene3D" id="2.60.40.10">
    <property type="entry name" value="Immunoglobulins"/>
    <property type="match status" value="1"/>
</dbReference>
<comment type="similarity">
    <text evidence="2">Belongs to the semaphorin family.</text>
</comment>
<feature type="compositionally biased region" description="Pro residues" evidence="15">
    <location>
        <begin position="809"/>
        <end position="821"/>
    </location>
</feature>
<dbReference type="GO" id="GO:0005886">
    <property type="term" value="C:plasma membrane"/>
    <property type="evidence" value="ECO:0007669"/>
    <property type="project" value="TreeGrafter"/>
</dbReference>
<evidence type="ECO:0000256" key="16">
    <source>
        <dbReference type="SAM" id="Phobius"/>
    </source>
</evidence>
<evidence type="ECO:0000256" key="1">
    <source>
        <dbReference type="ARBA" id="ARBA00004479"/>
    </source>
</evidence>
<dbReference type="Proteomes" id="UP001295444">
    <property type="component" value="Chromosome 11"/>
</dbReference>
<dbReference type="SMART" id="SM00423">
    <property type="entry name" value="PSI"/>
    <property type="match status" value="1"/>
</dbReference>
<keyword evidence="12" id="KW-0325">Glycoprotein</keyword>
<evidence type="ECO:0000256" key="3">
    <source>
        <dbReference type="ARBA" id="ARBA00022473"/>
    </source>
</evidence>
<dbReference type="GO" id="GO:0030215">
    <property type="term" value="F:semaphorin receptor binding"/>
    <property type="evidence" value="ECO:0007669"/>
    <property type="project" value="InterPro"/>
</dbReference>
<evidence type="ECO:0000256" key="14">
    <source>
        <dbReference type="PROSITE-ProRule" id="PRU00352"/>
    </source>
</evidence>
<dbReference type="GO" id="GO:0001755">
    <property type="term" value="P:neural crest cell migration"/>
    <property type="evidence" value="ECO:0007669"/>
    <property type="project" value="TreeGrafter"/>
</dbReference>
<keyword evidence="13" id="KW-0393">Immunoglobulin domain</keyword>
<dbReference type="InterPro" id="IPR013783">
    <property type="entry name" value="Ig-like_fold"/>
</dbReference>
<keyword evidence="11" id="KW-1015">Disulfide bond</keyword>
<comment type="caution">
    <text evidence="14">Lacks conserved residue(s) required for the propagation of feature annotation.</text>
</comment>
<organism evidence="19 20">
    <name type="scientific">Pelobates cultripes</name>
    <name type="common">Western spadefoot toad</name>
    <dbReference type="NCBI Taxonomy" id="61616"/>
    <lineage>
        <taxon>Eukaryota</taxon>
        <taxon>Metazoa</taxon>
        <taxon>Chordata</taxon>
        <taxon>Craniata</taxon>
        <taxon>Vertebrata</taxon>
        <taxon>Euteleostomi</taxon>
        <taxon>Amphibia</taxon>
        <taxon>Batrachia</taxon>
        <taxon>Anura</taxon>
        <taxon>Pelobatoidea</taxon>
        <taxon>Pelobatidae</taxon>
        <taxon>Pelobates</taxon>
    </lineage>
</organism>
<dbReference type="GO" id="GO:0007411">
    <property type="term" value="P:axon guidance"/>
    <property type="evidence" value="ECO:0007669"/>
    <property type="project" value="TreeGrafter"/>
</dbReference>
<sequence length="885" mass="98629">MVQYLSQPAGGGSEPLAVHTMQCEWSCAHFTLRGVSGAESLRGVHGRGLTLIITTSIRIPVHTATDTDEGSNLSTIGYSNGLSVDLDATPRITVTYNELSDLKSFSANVKNYSTLLLEDEKGILYVGTRGAIFSLNSSDISHGSHRAINWEVTPLKHKDCLTKGKNNQTECFNHIRLLQTFNDTHLYVCGTNAFSPLCGFIDVQTFVLPDSFEEGKEKCPYDPATGYTGLIIEGGLYTATRYEFRSIPDIRRNLYQRTLKTEESPLHWLSDAEFVSSAFIRESLNVDVGDDDKIYYFFNERVIEESSSFLEKTQVASVARVCKSDIGGKKILQKKWTSFLKARLVCSMPYYETLKSVYTLDLGSWDTTIFYGAFVLQWRNMEASAICQYSISDIQKVFDGPYMEYQDSSRKWSRFNGEVPKPRPGSCITDDFRLYGFNSSQDLPNNVLDFVKLHPLMYEKVKPVGEQPLLMKKNVLYTRIAVDRVTALDNKQYDVLFIGTGDGWIHKAVATDSAVYIIEEIQVFKSPQPVENLVISKTQNSLYIGSQSAVLQISLSGCSRYTSCYECILAKNPYCGWDGKTCRKIVTSEDRVQMTQDMQNGNGGCINNTAEGLPIKKSQTVLKGNDVLLQCDLKSNLAKPRWVLNGTDPLDESEIHFRVGNDGLLIMDTLLEHTGEYSCYSDENGLQSMIALYTLNVLLKLPNIPSQPTPMVQLPTPGSLSSSKLDFVYISVITILGGLCLVLSVVLLYVSCQQKRKGKYAMGSSRSTNVELQTVSSNFKDKVEDLNNYSDGCLQIIPGEAPTSSPKKGNPPPPPPPPPLPSEFTNGITTLPNMLRKMNGNSYMLLRQNEEASSPLYNSFTEELSKILEKRKHTVLVDKLDESSV</sequence>
<dbReference type="Gene3D" id="3.30.1680.10">
    <property type="entry name" value="ligand-binding face of the semaphorins, domain 2"/>
    <property type="match status" value="1"/>
</dbReference>
<feature type="domain" description="Sema" evidence="18">
    <location>
        <begin position="91"/>
        <end position="555"/>
    </location>
</feature>
<evidence type="ECO:0000256" key="6">
    <source>
        <dbReference type="ARBA" id="ARBA00022729"/>
    </source>
</evidence>
<accession>A0AAD1TF61</accession>
<evidence type="ECO:0000313" key="20">
    <source>
        <dbReference type="Proteomes" id="UP001295444"/>
    </source>
</evidence>
<name>A0AAD1TF61_PELCU</name>
<dbReference type="InterPro" id="IPR016201">
    <property type="entry name" value="PSI"/>
</dbReference>
<dbReference type="GO" id="GO:0030335">
    <property type="term" value="P:positive regulation of cell migration"/>
    <property type="evidence" value="ECO:0007669"/>
    <property type="project" value="TreeGrafter"/>
</dbReference>
<evidence type="ECO:0000256" key="13">
    <source>
        <dbReference type="ARBA" id="ARBA00023319"/>
    </source>
</evidence>
<feature type="domain" description="Ig-like" evidence="17">
    <location>
        <begin position="614"/>
        <end position="696"/>
    </location>
</feature>
<keyword evidence="4" id="KW-0597">Phosphoprotein</keyword>
<dbReference type="PROSITE" id="PS51004">
    <property type="entry name" value="SEMA"/>
    <property type="match status" value="1"/>
</dbReference>
<dbReference type="InterPro" id="IPR015943">
    <property type="entry name" value="WD40/YVTN_repeat-like_dom_sf"/>
</dbReference>
<dbReference type="InterPro" id="IPR027231">
    <property type="entry name" value="Semaphorin"/>
</dbReference>
<keyword evidence="7" id="KW-0221">Differentiation</keyword>
<evidence type="ECO:0000313" key="19">
    <source>
        <dbReference type="EMBL" id="CAH2322900.1"/>
    </source>
</evidence>
<evidence type="ECO:0000256" key="5">
    <source>
        <dbReference type="ARBA" id="ARBA00022692"/>
    </source>
</evidence>
<feature type="transmembrane region" description="Helical" evidence="16">
    <location>
        <begin position="727"/>
        <end position="750"/>
    </location>
</feature>
<evidence type="ECO:0000259" key="17">
    <source>
        <dbReference type="PROSITE" id="PS50835"/>
    </source>
</evidence>
<keyword evidence="10 16" id="KW-0472">Membrane</keyword>
<dbReference type="SUPFAM" id="SSF101912">
    <property type="entry name" value="Sema domain"/>
    <property type="match status" value="1"/>
</dbReference>
<dbReference type="SUPFAM" id="SSF48726">
    <property type="entry name" value="Immunoglobulin"/>
    <property type="match status" value="1"/>
</dbReference>
<evidence type="ECO:0000256" key="15">
    <source>
        <dbReference type="SAM" id="MobiDB-lite"/>
    </source>
</evidence>
<dbReference type="PANTHER" id="PTHR11036">
    <property type="entry name" value="SEMAPHORIN"/>
    <property type="match status" value="1"/>
</dbReference>
<dbReference type="Gene3D" id="2.130.10.10">
    <property type="entry name" value="YVTN repeat-like/Quinoprotein amine dehydrogenase"/>
    <property type="match status" value="1"/>
</dbReference>
<keyword evidence="5 16" id="KW-0812">Transmembrane</keyword>
<dbReference type="Pfam" id="PF01437">
    <property type="entry name" value="PSI"/>
    <property type="match status" value="1"/>
</dbReference>
<keyword evidence="8" id="KW-0524">Neurogenesis</keyword>
<dbReference type="InterPro" id="IPR002165">
    <property type="entry name" value="Plexin_repeat"/>
</dbReference>
<evidence type="ECO:0000256" key="9">
    <source>
        <dbReference type="ARBA" id="ARBA00022989"/>
    </source>
</evidence>
<evidence type="ECO:0000259" key="18">
    <source>
        <dbReference type="PROSITE" id="PS51004"/>
    </source>
</evidence>
<evidence type="ECO:0000256" key="11">
    <source>
        <dbReference type="ARBA" id="ARBA00023157"/>
    </source>
</evidence>
<dbReference type="AlphaFoldDB" id="A0AAD1TF61"/>
<keyword evidence="6" id="KW-0732">Signal</keyword>
<feature type="region of interest" description="Disordered" evidence="15">
    <location>
        <begin position="797"/>
        <end position="823"/>
    </location>
</feature>
<dbReference type="FunFam" id="2.130.10.10:FF:000033">
    <property type="entry name" value="Semaphorin 4B"/>
    <property type="match status" value="1"/>
</dbReference>
<dbReference type="InterPro" id="IPR001627">
    <property type="entry name" value="Semap_dom"/>
</dbReference>
<gene>
    <name evidence="19" type="ORF">PECUL_23A025315</name>
</gene>
<reference evidence="19" key="1">
    <citation type="submission" date="2022-03" db="EMBL/GenBank/DDBJ databases">
        <authorList>
            <person name="Alioto T."/>
            <person name="Alioto T."/>
            <person name="Gomez Garrido J."/>
        </authorList>
    </citation>
    <scope>NUCLEOTIDE SEQUENCE</scope>
</reference>
<evidence type="ECO:0000256" key="8">
    <source>
        <dbReference type="ARBA" id="ARBA00022902"/>
    </source>
</evidence>
<dbReference type="GO" id="GO:0045499">
    <property type="term" value="F:chemorepellent activity"/>
    <property type="evidence" value="ECO:0007669"/>
    <property type="project" value="TreeGrafter"/>
</dbReference>
<evidence type="ECO:0000256" key="7">
    <source>
        <dbReference type="ARBA" id="ARBA00022782"/>
    </source>
</evidence>
<keyword evidence="20" id="KW-1185">Reference proteome</keyword>
<dbReference type="FunFam" id="2.60.40.10:FF:001170">
    <property type="entry name" value="Sema domain, immunoglobulin domain (Ig), short basic domain, secreted, (Semaphorin) 3F"/>
    <property type="match status" value="1"/>
</dbReference>
<evidence type="ECO:0000256" key="2">
    <source>
        <dbReference type="ARBA" id="ARBA00009492"/>
    </source>
</evidence>
<dbReference type="SMART" id="SM00630">
    <property type="entry name" value="Sema"/>
    <property type="match status" value="1"/>
</dbReference>
<protein>
    <submittedName>
        <fullName evidence="19">Semaphorin-4G isoform X1</fullName>
    </submittedName>
</protein>
<keyword evidence="9 16" id="KW-1133">Transmembrane helix</keyword>
<evidence type="ECO:0000256" key="4">
    <source>
        <dbReference type="ARBA" id="ARBA00022553"/>
    </source>
</evidence>
<dbReference type="InterPro" id="IPR007110">
    <property type="entry name" value="Ig-like_dom"/>
</dbReference>
<proteinExistence type="inferred from homology"/>
<dbReference type="InterPro" id="IPR036352">
    <property type="entry name" value="Semap_dom_sf"/>
</dbReference>
<dbReference type="PANTHER" id="PTHR11036:SF17">
    <property type="entry name" value="SEMAPHORIN-4G"/>
    <property type="match status" value="1"/>
</dbReference>
<comment type="subcellular location">
    <subcellularLocation>
        <location evidence="1">Membrane</location>
        <topology evidence="1">Single-pass type I membrane protein</topology>
    </subcellularLocation>
</comment>
<dbReference type="PROSITE" id="PS50835">
    <property type="entry name" value="IG_LIKE"/>
    <property type="match status" value="1"/>
</dbReference>
<dbReference type="InterPro" id="IPR036179">
    <property type="entry name" value="Ig-like_dom_sf"/>
</dbReference>
<dbReference type="GO" id="GO:0071526">
    <property type="term" value="P:semaphorin-plexin signaling pathway"/>
    <property type="evidence" value="ECO:0007669"/>
    <property type="project" value="TreeGrafter"/>
</dbReference>
<keyword evidence="3" id="KW-0217">Developmental protein</keyword>
<dbReference type="CDD" id="cd05872">
    <property type="entry name" value="Ig_Sema4B_like"/>
    <property type="match status" value="1"/>
</dbReference>
<dbReference type="SUPFAM" id="SSF103575">
    <property type="entry name" value="Plexin repeat"/>
    <property type="match status" value="1"/>
</dbReference>
<evidence type="ECO:0000256" key="12">
    <source>
        <dbReference type="ARBA" id="ARBA00023180"/>
    </source>
</evidence>